<feature type="transmembrane region" description="Helical" evidence="3">
    <location>
        <begin position="1176"/>
        <end position="1198"/>
    </location>
</feature>
<keyword evidence="5" id="KW-1185">Reference proteome</keyword>
<dbReference type="Proteomes" id="UP001209803">
    <property type="component" value="Chromosome"/>
</dbReference>
<feature type="compositionally biased region" description="Acidic residues" evidence="2">
    <location>
        <begin position="1275"/>
        <end position="1285"/>
    </location>
</feature>
<dbReference type="EMBL" id="CP120863">
    <property type="protein sequence ID" value="WFE88066.1"/>
    <property type="molecule type" value="Genomic_DNA"/>
</dbReference>
<dbReference type="InterPro" id="IPR001036">
    <property type="entry name" value="Acrflvin-R"/>
</dbReference>
<dbReference type="RefSeq" id="WP_265681313.1">
    <property type="nucleotide sequence ID" value="NZ_CP120863.1"/>
</dbReference>
<feature type="transmembrane region" description="Helical" evidence="3">
    <location>
        <begin position="1210"/>
        <end position="1241"/>
    </location>
</feature>
<keyword evidence="1" id="KW-0175">Coiled coil</keyword>
<reference evidence="4 5" key="1">
    <citation type="submission" date="2023-03" db="EMBL/GenBank/DDBJ databases">
        <title>Roseibium porphyridii sp. nov. and Roseibium rhodosorbium sp. nov. isolated from marine algae, Porphyridium cruentum and Rhodosorus marinus, respectively.</title>
        <authorList>
            <person name="Lee M.W."/>
            <person name="Choi B.J."/>
            <person name="Lee J.K."/>
            <person name="Choi D.G."/>
            <person name="Baek J.H."/>
            <person name="Bayburt H."/>
            <person name="Kim J.M."/>
            <person name="Han D.M."/>
            <person name="Kim K.H."/>
            <person name="Jeon C.O."/>
        </authorList>
    </citation>
    <scope>NUCLEOTIDE SEQUENCE [LARGE SCALE GENOMIC DNA]</scope>
    <source>
        <strain evidence="4 5">KMA01</strain>
    </source>
</reference>
<dbReference type="PANTHER" id="PTHR32063:SF0">
    <property type="entry name" value="SWARMING MOTILITY PROTEIN SWRC"/>
    <property type="match status" value="1"/>
</dbReference>
<feature type="transmembrane region" description="Helical" evidence="3">
    <location>
        <begin position="533"/>
        <end position="555"/>
    </location>
</feature>
<sequence>MIDMLEGVLRRPKTVFVLMVALLVAGVFSYISIPKEDSPDIDVPVFYVSISQQGISPEDAERLLVRPMETELRGLDGLKEITAIASEGHAGIVLEFDISFDKDEALADVRDKVDAAKGELPADAEEPTISETNFALIPTITIALSGNVPERTLYQHARRLKDQVEAIDTVRSADLKGHREELLEVLIDSEKLESYSVTQQELLTSLSNNNQLVPAGYIDGGQGRFNVKVPGLIENSLDVYSLPIKQSGEGVVTLSDLAEIRRTFKDADSYTRVNGKPAIALDVTKRIGTNIIENNLAIRAVVDEATKDWPETIQVDYMLDMSSNIFEVLGSLQSSILTAIFLVMILVLAALGLRSALLVGLAIPTSFMVGFLILSGLGYTVNIMVMFGLVLTVGMLVDGAIVMVEYADRKVHEGMEDREAYIRAARLMFWPIVSSTATTLVAFLPMLLWPGVAGEFMSYLPIMVIIVLTAALLTAMVFLPVTGGVFAITTHWVERNAAIVLAFLFGVISAVSALAMFGAMIGSPDFAARIGEAPLAVPVAALSFIVVGVLSFLVLRPFVRWRRQRAAKQVELENEKPSKSFRPVTFVSLMFEMVAVGFAAYFAFFLVTSRPEIITGSIETVFTYLSGLAQPFAIFSHPIALDVGFYLTVCGLAVVAVWAGYKTISPLVHLLEWVFDGVRKRLGFGTRNGGGQSEKPAELTFDATTVKGFTGLYVRHLKLLAGNPIGNILTIVVVLGTCGLIFTSFSSNPTGVEFFVDEEPDQAVVMVSARGNMSAAESLTIVQQVEAEVLQTAGIQNVITSAFPPGGGSGPQFIGGVQDKPADVIGEMSLELAKYCCRRNAAEIFEEIRQRTASIPGIKVETRKIEGGPPTGKDLQLEVKSTDYDTMVEQVARIRSKLDQMENLLDQEDGRPLPGIEWQITIDREQAGRYQAGIGSVGNMVQLVTNGVLIGNYRPTDSEDEVDIRVRLPADERTLDRFDQLRLQTDLGLVPIANFIDRAPEQKVSAITRRDGLYSMMLKATVDQTALDAEGKPVTVDAKVQELSEWLDAQTFPDNVFLQFRGADEDQKESGEFLMKAMVASLFLMFLILLTQFNSFYQTFLTLSTVVMSVMGVLLGMMLTGQKFSIIMTGTGIVALAGIVVNNAIVLIDTYNRFRHDGFEPLDAILKTSSQRLRPILLTTVTTIVGLIPMATAVNLDFFTQTVAVGGITAIWWIQLSTAVISGLAFSTILTLVMIPVMIALPSTFVRSAKAVWVWPAEIMARRRARKELQQTVEVETEADQDVEWTDPQQEKERPAAKVVSMPKPAPPKVPPQEELPHAAE</sequence>
<feature type="transmembrane region" description="Helical" evidence="3">
    <location>
        <begin position="1126"/>
        <end position="1148"/>
    </location>
</feature>
<feature type="transmembrane region" description="Helical" evidence="3">
    <location>
        <begin position="356"/>
        <end position="377"/>
    </location>
</feature>
<proteinExistence type="predicted"/>
<feature type="coiled-coil region" evidence="1">
    <location>
        <begin position="884"/>
        <end position="911"/>
    </location>
</feature>
<dbReference type="InterPro" id="IPR027463">
    <property type="entry name" value="AcrB_DN_DC_subdom"/>
</dbReference>
<feature type="transmembrane region" description="Helical" evidence="3">
    <location>
        <begin position="328"/>
        <end position="349"/>
    </location>
</feature>
<dbReference type="PANTHER" id="PTHR32063">
    <property type="match status" value="1"/>
</dbReference>
<dbReference type="SUPFAM" id="SSF82693">
    <property type="entry name" value="Multidrug efflux transporter AcrB pore domain, PN1, PN2, PC1 and PC2 subdomains"/>
    <property type="match status" value="2"/>
</dbReference>
<dbReference type="SUPFAM" id="SSF82866">
    <property type="entry name" value="Multidrug efflux transporter AcrB transmembrane domain"/>
    <property type="match status" value="2"/>
</dbReference>
<feature type="transmembrane region" description="Helical" evidence="3">
    <location>
        <begin position="498"/>
        <end position="521"/>
    </location>
</feature>
<protein>
    <submittedName>
        <fullName evidence="4">Efflux RND transporter permease subunit</fullName>
    </submittedName>
</protein>
<accession>A0ABY8EYI2</accession>
<dbReference type="Gene3D" id="3.30.70.1440">
    <property type="entry name" value="Multidrug efflux transporter AcrB pore domain"/>
    <property type="match status" value="1"/>
</dbReference>
<feature type="transmembrane region" description="Helical" evidence="3">
    <location>
        <begin position="725"/>
        <end position="745"/>
    </location>
</feature>
<organism evidence="4 5">
    <name type="scientific">Roseibium porphyridii</name>
    <dbReference type="NCBI Taxonomy" id="2866279"/>
    <lineage>
        <taxon>Bacteria</taxon>
        <taxon>Pseudomonadati</taxon>
        <taxon>Pseudomonadota</taxon>
        <taxon>Alphaproteobacteria</taxon>
        <taxon>Hyphomicrobiales</taxon>
        <taxon>Stappiaceae</taxon>
        <taxon>Roseibium</taxon>
    </lineage>
</organism>
<evidence type="ECO:0000256" key="1">
    <source>
        <dbReference type="SAM" id="Coils"/>
    </source>
</evidence>
<evidence type="ECO:0000256" key="3">
    <source>
        <dbReference type="SAM" id="Phobius"/>
    </source>
</evidence>
<gene>
    <name evidence="4" type="ORF">K1718_18080</name>
</gene>
<feature type="transmembrane region" description="Helical" evidence="3">
    <location>
        <begin position="383"/>
        <end position="406"/>
    </location>
</feature>
<dbReference type="SUPFAM" id="SSF82714">
    <property type="entry name" value="Multidrug efflux transporter AcrB TolC docking domain, DN and DC subdomains"/>
    <property type="match status" value="2"/>
</dbReference>
<evidence type="ECO:0000313" key="4">
    <source>
        <dbReference type="EMBL" id="WFE88066.1"/>
    </source>
</evidence>
<dbReference type="PRINTS" id="PR00702">
    <property type="entry name" value="ACRIFLAVINRP"/>
</dbReference>
<evidence type="ECO:0000256" key="2">
    <source>
        <dbReference type="SAM" id="MobiDB-lite"/>
    </source>
</evidence>
<dbReference type="Gene3D" id="3.30.2090.10">
    <property type="entry name" value="Multidrug efflux transporter AcrB TolC docking domain, DN and DC subdomains"/>
    <property type="match status" value="2"/>
</dbReference>
<dbReference type="Gene3D" id="1.20.1640.10">
    <property type="entry name" value="Multidrug efflux transporter AcrB transmembrane domain"/>
    <property type="match status" value="3"/>
</dbReference>
<keyword evidence="3" id="KW-1133">Transmembrane helix</keyword>
<name>A0ABY8EYI2_9HYPH</name>
<evidence type="ECO:0000313" key="5">
    <source>
        <dbReference type="Proteomes" id="UP001209803"/>
    </source>
</evidence>
<feature type="transmembrane region" description="Helical" evidence="3">
    <location>
        <begin position="1100"/>
        <end position="1120"/>
    </location>
</feature>
<keyword evidence="3" id="KW-0812">Transmembrane</keyword>
<feature type="transmembrane region" description="Helical" evidence="3">
    <location>
        <begin position="643"/>
        <end position="661"/>
    </location>
</feature>
<feature type="transmembrane region" description="Helical" evidence="3">
    <location>
        <begin position="460"/>
        <end position="486"/>
    </location>
</feature>
<dbReference type="Pfam" id="PF00873">
    <property type="entry name" value="ACR_tran"/>
    <property type="match status" value="2"/>
</dbReference>
<keyword evidence="3" id="KW-0472">Membrane</keyword>
<dbReference type="Gene3D" id="3.30.70.1320">
    <property type="entry name" value="Multidrug efflux transporter AcrB pore domain like"/>
    <property type="match status" value="1"/>
</dbReference>
<dbReference type="Gene3D" id="3.30.70.1430">
    <property type="entry name" value="Multidrug efflux transporter AcrB pore domain"/>
    <property type="match status" value="2"/>
</dbReference>
<feature type="transmembrane region" description="Helical" evidence="3">
    <location>
        <begin position="1073"/>
        <end position="1093"/>
    </location>
</feature>
<feature type="transmembrane region" description="Helical" evidence="3">
    <location>
        <begin position="584"/>
        <end position="607"/>
    </location>
</feature>
<feature type="transmembrane region" description="Helical" evidence="3">
    <location>
        <begin position="427"/>
        <end position="448"/>
    </location>
</feature>
<feature type="region of interest" description="Disordered" evidence="2">
    <location>
        <begin position="1274"/>
        <end position="1321"/>
    </location>
</feature>